<gene>
    <name evidence="1" type="ORF">FD00_GL002024</name>
</gene>
<name>A0A0R2E3A4_9LACO</name>
<proteinExistence type="predicted"/>
<sequence>MSPIDFAERFEVVEVTKNIEERVDLRSLKEIPSDYFDNVPALICEIPNMADENKKVETNYGKAVYSYDVYDNKNDNFIKTGMTLAQLVTFIVESTKE</sequence>
<dbReference type="EMBL" id="AYYH01000006">
    <property type="protein sequence ID" value="KRN10782.1"/>
    <property type="molecule type" value="Genomic_DNA"/>
</dbReference>
<dbReference type="Proteomes" id="UP000050898">
    <property type="component" value="Unassembled WGS sequence"/>
</dbReference>
<reference evidence="1 2" key="1">
    <citation type="journal article" date="2015" name="Genome Announc.">
        <title>Expanding the biotechnology potential of lactobacilli through comparative genomics of 213 strains and associated genera.</title>
        <authorList>
            <person name="Sun Z."/>
            <person name="Harris H.M."/>
            <person name="McCann A."/>
            <person name="Guo C."/>
            <person name="Argimon S."/>
            <person name="Zhang W."/>
            <person name="Yang X."/>
            <person name="Jeffery I.B."/>
            <person name="Cooney J.C."/>
            <person name="Kagawa T.F."/>
            <person name="Liu W."/>
            <person name="Song Y."/>
            <person name="Salvetti E."/>
            <person name="Wrobel A."/>
            <person name="Rasinkangas P."/>
            <person name="Parkhill J."/>
            <person name="Rea M.C."/>
            <person name="O'Sullivan O."/>
            <person name="Ritari J."/>
            <person name="Douillard F.P."/>
            <person name="Paul Ross R."/>
            <person name="Yang R."/>
            <person name="Briner A.E."/>
            <person name="Felis G.E."/>
            <person name="de Vos W.M."/>
            <person name="Barrangou R."/>
            <person name="Klaenhammer T.R."/>
            <person name="Caufield P.W."/>
            <person name="Cui Y."/>
            <person name="Zhang H."/>
            <person name="O'Toole P.W."/>
        </authorList>
    </citation>
    <scope>NUCLEOTIDE SEQUENCE [LARGE SCALE GENOMIC DNA]</scope>
    <source>
        <strain evidence="1 2">DSM 20444</strain>
    </source>
</reference>
<organism evidence="1 2">
    <name type="scientific">Liquorilactobacillus mali KCTC 3596 = DSM 20444</name>
    <dbReference type="NCBI Taxonomy" id="1046596"/>
    <lineage>
        <taxon>Bacteria</taxon>
        <taxon>Bacillati</taxon>
        <taxon>Bacillota</taxon>
        <taxon>Bacilli</taxon>
        <taxon>Lactobacillales</taxon>
        <taxon>Lactobacillaceae</taxon>
        <taxon>Liquorilactobacillus</taxon>
    </lineage>
</organism>
<dbReference type="AlphaFoldDB" id="A0A0R2E3A4"/>
<dbReference type="OrthoDB" id="9865848at2"/>
<accession>A0A0R2E3A4</accession>
<comment type="caution">
    <text evidence="1">The sequence shown here is derived from an EMBL/GenBank/DDBJ whole genome shotgun (WGS) entry which is preliminary data.</text>
</comment>
<keyword evidence="2" id="KW-1185">Reference proteome</keyword>
<evidence type="ECO:0000313" key="2">
    <source>
        <dbReference type="Proteomes" id="UP000050898"/>
    </source>
</evidence>
<dbReference type="RefSeq" id="WP_010078253.1">
    <property type="nucleotide sequence ID" value="NZ_AYYH01000006.1"/>
</dbReference>
<protein>
    <submittedName>
        <fullName evidence="1">Uncharacterized protein</fullName>
    </submittedName>
</protein>
<evidence type="ECO:0000313" key="1">
    <source>
        <dbReference type="EMBL" id="KRN10782.1"/>
    </source>
</evidence>
<dbReference type="PATRIC" id="fig|1046596.6.peg.2123"/>